<reference evidence="4" key="1">
    <citation type="submission" date="2024-07" db="EMBL/GenBank/DDBJ databases">
        <title>Complete genome sequence of Verrucomicrobiaceae bacterium NT6N.</title>
        <authorList>
            <person name="Huang C."/>
            <person name="Takami H."/>
            <person name="Hamasaki K."/>
        </authorList>
    </citation>
    <scope>NUCLEOTIDE SEQUENCE</scope>
    <source>
        <strain evidence="4">NT6N</strain>
    </source>
</reference>
<dbReference type="Gene3D" id="3.40.50.720">
    <property type="entry name" value="NAD(P)-binding Rossmann-like Domain"/>
    <property type="match status" value="1"/>
</dbReference>
<dbReference type="PROSITE" id="PS51318">
    <property type="entry name" value="TAT"/>
    <property type="match status" value="1"/>
</dbReference>
<dbReference type="InterPro" id="IPR050463">
    <property type="entry name" value="Gfo/Idh/MocA_oxidrdct_glycsds"/>
</dbReference>
<feature type="chain" id="PRO_5043995055" evidence="2">
    <location>
        <begin position="38"/>
        <end position="463"/>
    </location>
</feature>
<dbReference type="InterPro" id="IPR036291">
    <property type="entry name" value="NAD(P)-bd_dom_sf"/>
</dbReference>
<protein>
    <submittedName>
        <fullName evidence="4">Dehydrogenase</fullName>
    </submittedName>
</protein>
<dbReference type="InterPro" id="IPR000683">
    <property type="entry name" value="Gfo/Idh/MocA-like_OxRdtase_N"/>
</dbReference>
<dbReference type="GO" id="GO:0000166">
    <property type="term" value="F:nucleotide binding"/>
    <property type="evidence" value="ECO:0007669"/>
    <property type="project" value="InterPro"/>
</dbReference>
<dbReference type="AlphaFoldDB" id="A0AAT9FMD2"/>
<organism evidence="4">
    <name type="scientific">Oceaniferula spumae</name>
    <dbReference type="NCBI Taxonomy" id="2979115"/>
    <lineage>
        <taxon>Bacteria</taxon>
        <taxon>Pseudomonadati</taxon>
        <taxon>Verrucomicrobiota</taxon>
        <taxon>Verrucomicrobiia</taxon>
        <taxon>Verrucomicrobiales</taxon>
        <taxon>Verrucomicrobiaceae</taxon>
        <taxon>Oceaniferula</taxon>
    </lineage>
</organism>
<dbReference type="SUPFAM" id="SSF51735">
    <property type="entry name" value="NAD(P)-binding Rossmann-fold domains"/>
    <property type="match status" value="1"/>
</dbReference>
<accession>A0AAT9FMD2</accession>
<evidence type="ECO:0000256" key="1">
    <source>
        <dbReference type="ARBA" id="ARBA00023002"/>
    </source>
</evidence>
<dbReference type="GO" id="GO:0016491">
    <property type="term" value="F:oxidoreductase activity"/>
    <property type="evidence" value="ECO:0007669"/>
    <property type="project" value="UniProtKB-KW"/>
</dbReference>
<gene>
    <name evidence="4" type="ORF">NT6N_22040</name>
</gene>
<dbReference type="InterPro" id="IPR006311">
    <property type="entry name" value="TAT_signal"/>
</dbReference>
<keyword evidence="2" id="KW-0732">Signal</keyword>
<evidence type="ECO:0000259" key="3">
    <source>
        <dbReference type="Pfam" id="PF01408"/>
    </source>
</evidence>
<dbReference type="PANTHER" id="PTHR43818:SF11">
    <property type="entry name" value="BCDNA.GH03377"/>
    <property type="match status" value="1"/>
</dbReference>
<feature type="signal peptide" evidence="2">
    <location>
        <begin position="1"/>
        <end position="37"/>
    </location>
</feature>
<name>A0AAT9FMD2_9BACT</name>
<evidence type="ECO:0000256" key="2">
    <source>
        <dbReference type="SAM" id="SignalP"/>
    </source>
</evidence>
<dbReference type="KEGG" id="osu:NT6N_22040"/>
<feature type="domain" description="Gfo/Idh/MocA-like oxidoreductase N-terminal" evidence="3">
    <location>
        <begin position="43"/>
        <end position="158"/>
    </location>
</feature>
<keyword evidence="1" id="KW-0560">Oxidoreductase</keyword>
<evidence type="ECO:0000313" key="4">
    <source>
        <dbReference type="EMBL" id="BDS07164.1"/>
    </source>
</evidence>
<sequence>MTGMQNSMTASGYSRRSFIQLSSAASLAALGAGSVQAQDSKKLRVVFIGVGNRGQANVHSVLSHPDAEAFAFCDVNVAAIQQWKKKYPKARFELDYRKIFTEHADQFDAVVISTPDHMHGPIIMQAMAMDKHVYAEKPLLHQLDELRMLRKAIAAKPHLVTQMGNQRSCSPLKMQFVELLRTGALGAIKDSWVWSKPMSASRYFLPPNLDEYPDSSAKEPSNGAWDQWLGCSKQDVDFNPELFNKKWRACWEFGSGMMGDWTPHLVDAVVYGMGLTTGPKKAVTLSKSKPHKVTFGQNFHSKLTFAGIEASGGKEFTVHVTDGEKPKSSDYQFPDNIKFGEHQTMIDTEAGTLISSADGRGWNIYKDGKSVKNSLTMPKTTKHHHWHDWVSNCLGAKKHLWSPFQTGCLITELSLLPAKLTAFPNIEMGWDSKTCRFINHDAANATVVSREYREGFEIPKEFV</sequence>
<dbReference type="PANTHER" id="PTHR43818">
    <property type="entry name" value="BCDNA.GH03377"/>
    <property type="match status" value="1"/>
</dbReference>
<proteinExistence type="predicted"/>
<dbReference type="EMBL" id="AP026866">
    <property type="protein sequence ID" value="BDS07164.1"/>
    <property type="molecule type" value="Genomic_DNA"/>
</dbReference>
<dbReference type="Gene3D" id="3.30.360.10">
    <property type="entry name" value="Dihydrodipicolinate Reductase, domain 2"/>
    <property type="match status" value="1"/>
</dbReference>
<dbReference type="Pfam" id="PF01408">
    <property type="entry name" value="GFO_IDH_MocA"/>
    <property type="match status" value="1"/>
</dbReference>
<dbReference type="SUPFAM" id="SSF55347">
    <property type="entry name" value="Glyceraldehyde-3-phosphate dehydrogenase-like, C-terminal domain"/>
    <property type="match status" value="1"/>
</dbReference>